<dbReference type="InterPro" id="IPR011545">
    <property type="entry name" value="DEAD/DEAH_box_helicase_dom"/>
</dbReference>
<dbReference type="PROSITE" id="PS51195">
    <property type="entry name" value="Q_MOTIF"/>
    <property type="match status" value="1"/>
</dbReference>
<feature type="domain" description="DEAD-box RNA helicase Q" evidence="11">
    <location>
        <begin position="86"/>
        <end position="114"/>
    </location>
</feature>
<accession>A0A835JYK0</accession>
<feature type="compositionally biased region" description="Acidic residues" evidence="8">
    <location>
        <begin position="298"/>
        <end position="324"/>
    </location>
</feature>
<comment type="caution">
    <text evidence="12">The sequence shown here is derived from an EMBL/GenBank/DDBJ whole genome shotgun (WGS) entry which is preliminary data.</text>
</comment>
<dbReference type="Gene3D" id="3.40.50.300">
    <property type="entry name" value="P-loop containing nucleotide triphosphate hydrolases"/>
    <property type="match status" value="2"/>
</dbReference>
<dbReference type="Pfam" id="PF00271">
    <property type="entry name" value="Helicase_C"/>
    <property type="match status" value="1"/>
</dbReference>
<evidence type="ECO:0000256" key="2">
    <source>
        <dbReference type="ARBA" id="ARBA00022741"/>
    </source>
</evidence>
<organism evidence="12 13">
    <name type="scientific">Salix dunnii</name>
    <dbReference type="NCBI Taxonomy" id="1413687"/>
    <lineage>
        <taxon>Eukaryota</taxon>
        <taxon>Viridiplantae</taxon>
        <taxon>Streptophyta</taxon>
        <taxon>Embryophyta</taxon>
        <taxon>Tracheophyta</taxon>
        <taxon>Spermatophyta</taxon>
        <taxon>Magnoliopsida</taxon>
        <taxon>eudicotyledons</taxon>
        <taxon>Gunneridae</taxon>
        <taxon>Pentapetalae</taxon>
        <taxon>rosids</taxon>
        <taxon>fabids</taxon>
        <taxon>Malpighiales</taxon>
        <taxon>Salicaceae</taxon>
        <taxon>Saliceae</taxon>
        <taxon>Salix</taxon>
    </lineage>
</organism>
<keyword evidence="2" id="KW-0547">Nucleotide-binding</keyword>
<evidence type="ECO:0000313" key="13">
    <source>
        <dbReference type="Proteomes" id="UP000657918"/>
    </source>
</evidence>
<feature type="domain" description="Helicase C-terminal" evidence="10">
    <location>
        <begin position="485"/>
        <end position="650"/>
    </location>
</feature>
<keyword evidence="13" id="KW-1185">Reference proteome</keyword>
<keyword evidence="5" id="KW-0067">ATP-binding</keyword>
<dbReference type="EC" id="3.6.4.13" evidence="1"/>
<dbReference type="CDD" id="cd18787">
    <property type="entry name" value="SF2_C_DEAD"/>
    <property type="match status" value="1"/>
</dbReference>
<evidence type="ECO:0000256" key="7">
    <source>
        <dbReference type="PROSITE-ProRule" id="PRU00552"/>
    </source>
</evidence>
<protein>
    <recommendedName>
        <fullName evidence="1">RNA helicase</fullName>
        <ecNumber evidence="1">3.6.4.13</ecNumber>
    </recommendedName>
</protein>
<dbReference type="InterPro" id="IPR014001">
    <property type="entry name" value="Helicase_ATP-bd"/>
</dbReference>
<feature type="region of interest" description="Disordered" evidence="8">
    <location>
        <begin position="279"/>
        <end position="324"/>
    </location>
</feature>
<name>A0A835JYK0_9ROSI</name>
<reference evidence="12 13" key="1">
    <citation type="submission" date="2020-10" db="EMBL/GenBank/DDBJ databases">
        <title>Plant Genome Project.</title>
        <authorList>
            <person name="Zhang R.-G."/>
        </authorList>
    </citation>
    <scope>NUCLEOTIDE SEQUENCE [LARGE SCALE GENOMIC DNA]</scope>
    <source>
        <strain evidence="12">FAFU-HL-1</strain>
        <tissue evidence="12">Leaf</tissue>
    </source>
</reference>
<keyword evidence="3" id="KW-0378">Hydrolase</keyword>
<proteinExistence type="predicted"/>
<evidence type="ECO:0000256" key="3">
    <source>
        <dbReference type="ARBA" id="ARBA00022801"/>
    </source>
</evidence>
<dbReference type="InterPro" id="IPR044742">
    <property type="entry name" value="DEAD/DEAH_RhlB"/>
</dbReference>
<dbReference type="SUPFAM" id="SSF52540">
    <property type="entry name" value="P-loop containing nucleoside triphosphate hydrolases"/>
    <property type="match status" value="1"/>
</dbReference>
<dbReference type="Pfam" id="PF00270">
    <property type="entry name" value="DEAD"/>
    <property type="match status" value="1"/>
</dbReference>
<dbReference type="GO" id="GO:0016787">
    <property type="term" value="F:hydrolase activity"/>
    <property type="evidence" value="ECO:0007669"/>
    <property type="project" value="UniProtKB-KW"/>
</dbReference>
<evidence type="ECO:0000256" key="4">
    <source>
        <dbReference type="ARBA" id="ARBA00022806"/>
    </source>
</evidence>
<evidence type="ECO:0000256" key="8">
    <source>
        <dbReference type="SAM" id="MobiDB-lite"/>
    </source>
</evidence>
<sequence>MLLHRSPASMLHSSYKILAPSSPSPRQPKLLSQLKSSYSFLSSPLRIRLFFLNPRAIRGFATAVVAETKEAAETKTTETFFADHAVSWASLGLSHPLSRALSNTGFSRPSLVQAAAIPSILSGKDVVIAAETGSGKTHSYLVPLINNRLSASASQQGLIPTQSGLSLVLCPNVLLCDQVVRMASGLCDDDGHPILKVAAVCGRQGWPVNQPDIIVSTPAALLNNIDPKKQCRSSFIRGVKYVVFDEADMLLCGGFQNQVIRLINMLRFDEKQLSRANKSAVEVPRGMGSDSLARFSSEDEEDQQESGLEEDEEDQQESVLEEDEDFVTEDIKEEIEAGSFDRKDWRRVRKNYERSKQYIFVAATLPVNGRKTAGAMLKRMFPDANWISGTYLHCHNPSFGHFELLMHFPTCKFHVLWSNFPCPCWKYAPMALLALPIIGFGKTCSDPAACPSRMLVKPPPFVLTWGLRGAALLERKWVEVTVDTQLDALIEAVKQGFRSDMLDYGAGVSRTMVFANTVEAVEAVAKILGRAGIECFRYHKDSSLEERAKTLIDFREKGGIFVCTDAAARGVDIPDVSHVIQADFATSAVDFLHRVGRTARAGQHGLVTSLFTESNRDLVDAIRQAEKLGQPVETAFSRKRSFRNKLKKRGYSKLIDKSTVALTSA</sequence>
<keyword evidence="4" id="KW-0347">Helicase</keyword>
<dbReference type="PANTHER" id="PTHR47958">
    <property type="entry name" value="ATP-DEPENDENT RNA HELICASE DBP3"/>
    <property type="match status" value="1"/>
</dbReference>
<dbReference type="SMART" id="SM00487">
    <property type="entry name" value="DEXDc"/>
    <property type="match status" value="1"/>
</dbReference>
<dbReference type="OrthoDB" id="10256233at2759"/>
<evidence type="ECO:0000256" key="5">
    <source>
        <dbReference type="ARBA" id="ARBA00022840"/>
    </source>
</evidence>
<evidence type="ECO:0000259" key="11">
    <source>
        <dbReference type="PROSITE" id="PS51195"/>
    </source>
</evidence>
<dbReference type="GO" id="GO:0003723">
    <property type="term" value="F:RNA binding"/>
    <property type="evidence" value="ECO:0007669"/>
    <property type="project" value="UniProtKB-KW"/>
</dbReference>
<evidence type="ECO:0000313" key="12">
    <source>
        <dbReference type="EMBL" id="KAF9677934.1"/>
    </source>
</evidence>
<dbReference type="EMBL" id="JADGMS010000008">
    <property type="protein sequence ID" value="KAF9677934.1"/>
    <property type="molecule type" value="Genomic_DNA"/>
</dbReference>
<keyword evidence="6" id="KW-0694">RNA-binding</keyword>
<evidence type="ECO:0000256" key="6">
    <source>
        <dbReference type="ARBA" id="ARBA00022884"/>
    </source>
</evidence>
<feature type="short sequence motif" description="Q motif" evidence="7">
    <location>
        <begin position="86"/>
        <end position="114"/>
    </location>
</feature>
<dbReference type="InterPro" id="IPR014014">
    <property type="entry name" value="RNA_helicase_DEAD_Q_motif"/>
</dbReference>
<dbReference type="GO" id="GO:0005524">
    <property type="term" value="F:ATP binding"/>
    <property type="evidence" value="ECO:0007669"/>
    <property type="project" value="UniProtKB-KW"/>
</dbReference>
<feature type="domain" description="Helicase ATP-binding" evidence="9">
    <location>
        <begin position="117"/>
        <end position="383"/>
    </location>
</feature>
<evidence type="ECO:0000259" key="10">
    <source>
        <dbReference type="PROSITE" id="PS51194"/>
    </source>
</evidence>
<gene>
    <name evidence="12" type="ORF">SADUNF_Sadunf08G0159500</name>
</gene>
<dbReference type="CDD" id="cd00268">
    <property type="entry name" value="DEADc"/>
    <property type="match status" value="1"/>
</dbReference>
<dbReference type="InterPro" id="IPR027417">
    <property type="entry name" value="P-loop_NTPase"/>
</dbReference>
<dbReference type="PROSITE" id="PS51194">
    <property type="entry name" value="HELICASE_CTER"/>
    <property type="match status" value="1"/>
</dbReference>
<dbReference type="SMART" id="SM00490">
    <property type="entry name" value="HELICc"/>
    <property type="match status" value="1"/>
</dbReference>
<evidence type="ECO:0000256" key="1">
    <source>
        <dbReference type="ARBA" id="ARBA00012552"/>
    </source>
</evidence>
<dbReference type="InterPro" id="IPR001650">
    <property type="entry name" value="Helicase_C-like"/>
</dbReference>
<evidence type="ECO:0000259" key="9">
    <source>
        <dbReference type="PROSITE" id="PS51192"/>
    </source>
</evidence>
<dbReference type="Proteomes" id="UP000657918">
    <property type="component" value="Chromosome 8"/>
</dbReference>
<dbReference type="PROSITE" id="PS51192">
    <property type="entry name" value="HELICASE_ATP_BIND_1"/>
    <property type="match status" value="1"/>
</dbReference>
<dbReference type="AlphaFoldDB" id="A0A835JYK0"/>
<dbReference type="GO" id="GO:0003724">
    <property type="term" value="F:RNA helicase activity"/>
    <property type="evidence" value="ECO:0007669"/>
    <property type="project" value="UniProtKB-EC"/>
</dbReference>